<dbReference type="SUPFAM" id="SSF47413">
    <property type="entry name" value="lambda repressor-like DNA-binding domains"/>
    <property type="match status" value="1"/>
</dbReference>
<dbReference type="CDD" id="cd00093">
    <property type="entry name" value="HTH_XRE"/>
    <property type="match status" value="1"/>
</dbReference>
<sequence>MIAEPTKALEATKVLVAAVPFLGSCTSEDAYNDALAMVDYLIEHDDENPLIDFLATKIAEYENNNERFAAFNKAVDDIPTGVAALRVLMDQYRLSYSDLKEEIGSKSLVSQILSGKRSLTIAHIKALSKRFNVRPDLFL</sequence>
<dbReference type="Proteomes" id="UP000092665">
    <property type="component" value="Unassembled WGS sequence"/>
</dbReference>
<organism evidence="2 3">
    <name type="scientific">Photorhabdus namnaonensis</name>
    <dbReference type="NCBI Taxonomy" id="1851568"/>
    <lineage>
        <taxon>Bacteria</taxon>
        <taxon>Pseudomonadati</taxon>
        <taxon>Pseudomonadota</taxon>
        <taxon>Gammaproteobacteria</taxon>
        <taxon>Enterobacterales</taxon>
        <taxon>Morganellaceae</taxon>
        <taxon>Photorhabdus</taxon>
    </lineage>
</organism>
<dbReference type="PROSITE" id="PS51257">
    <property type="entry name" value="PROKAR_LIPOPROTEIN"/>
    <property type="match status" value="1"/>
</dbReference>
<evidence type="ECO:0000313" key="2">
    <source>
        <dbReference type="EMBL" id="OCA53996.1"/>
    </source>
</evidence>
<accession>A0A1B8YFW0</accession>
<dbReference type="PANTHER" id="PTHR40455:SF1">
    <property type="entry name" value="ANTITOXIN HIGA"/>
    <property type="match status" value="1"/>
</dbReference>
<dbReference type="RefSeq" id="WP_046397624.1">
    <property type="nucleotide sequence ID" value="NZ_CAWMQN010000076.1"/>
</dbReference>
<dbReference type="AlphaFoldDB" id="A0A1B8YFW0"/>
<dbReference type="PATRIC" id="fig|29488.15.peg.3238"/>
<dbReference type="PROSITE" id="PS50943">
    <property type="entry name" value="HTH_CROC1"/>
    <property type="match status" value="1"/>
</dbReference>
<protein>
    <submittedName>
        <fullName evidence="2">Antitoxin HigA</fullName>
    </submittedName>
</protein>
<comment type="caution">
    <text evidence="2">The sequence shown here is derived from an EMBL/GenBank/DDBJ whole genome shotgun (WGS) entry which is preliminary data.</text>
</comment>
<name>A0A1B8YFW0_9GAMM</name>
<evidence type="ECO:0000313" key="3">
    <source>
        <dbReference type="Proteomes" id="UP000092665"/>
    </source>
</evidence>
<dbReference type="Pfam" id="PF01381">
    <property type="entry name" value="HTH_3"/>
    <property type="match status" value="1"/>
</dbReference>
<dbReference type="InterPro" id="IPR039060">
    <property type="entry name" value="Antitox_HigA"/>
</dbReference>
<reference evidence="3" key="1">
    <citation type="submission" date="2015-11" db="EMBL/GenBank/DDBJ databases">
        <authorList>
            <person name="Tobias N.J."/>
            <person name="Mishra B."/>
            <person name="Gupta D.K."/>
            <person name="Thines M."/>
            <person name="Stinear T.P."/>
            <person name="Bode H.B."/>
        </authorList>
    </citation>
    <scope>NUCLEOTIDE SEQUENCE [LARGE SCALE GENOMIC DNA]</scope>
    <source>
        <strain evidence="3">PB45.5</strain>
    </source>
</reference>
<dbReference type="Gene3D" id="1.10.260.40">
    <property type="entry name" value="lambda repressor-like DNA-binding domains"/>
    <property type="match status" value="1"/>
</dbReference>
<keyword evidence="3" id="KW-1185">Reference proteome</keyword>
<dbReference type="EMBL" id="LOIC01000076">
    <property type="protein sequence ID" value="OCA53996.1"/>
    <property type="molecule type" value="Genomic_DNA"/>
</dbReference>
<dbReference type="GeneID" id="88807099"/>
<evidence type="ECO:0000259" key="1">
    <source>
        <dbReference type="PROSITE" id="PS50943"/>
    </source>
</evidence>
<feature type="domain" description="HTH cro/C1-type" evidence="1">
    <location>
        <begin position="85"/>
        <end position="138"/>
    </location>
</feature>
<dbReference type="GO" id="GO:0001046">
    <property type="term" value="F:core promoter sequence-specific DNA binding"/>
    <property type="evidence" value="ECO:0007669"/>
    <property type="project" value="TreeGrafter"/>
</dbReference>
<proteinExistence type="predicted"/>
<dbReference type="InterPro" id="IPR010982">
    <property type="entry name" value="Lambda_DNA-bd_dom_sf"/>
</dbReference>
<gene>
    <name evidence="2" type="primary">higA_8</name>
    <name evidence="2" type="ORF">Phpb_02939</name>
</gene>
<dbReference type="PANTHER" id="PTHR40455">
    <property type="entry name" value="ANTITOXIN HIGA"/>
    <property type="match status" value="1"/>
</dbReference>
<dbReference type="GO" id="GO:0006355">
    <property type="term" value="P:regulation of DNA-templated transcription"/>
    <property type="evidence" value="ECO:0007669"/>
    <property type="project" value="InterPro"/>
</dbReference>
<dbReference type="SMART" id="SM00530">
    <property type="entry name" value="HTH_XRE"/>
    <property type="match status" value="1"/>
</dbReference>
<dbReference type="InterPro" id="IPR001387">
    <property type="entry name" value="Cro/C1-type_HTH"/>
</dbReference>